<organism evidence="1 2">
    <name type="scientific">Sulfitobacter porphyrae</name>
    <dbReference type="NCBI Taxonomy" id="1246864"/>
    <lineage>
        <taxon>Bacteria</taxon>
        <taxon>Pseudomonadati</taxon>
        <taxon>Pseudomonadota</taxon>
        <taxon>Alphaproteobacteria</taxon>
        <taxon>Rhodobacterales</taxon>
        <taxon>Roseobacteraceae</taxon>
        <taxon>Sulfitobacter</taxon>
    </lineage>
</organism>
<evidence type="ECO:0008006" key="3">
    <source>
        <dbReference type="Google" id="ProtNLM"/>
    </source>
</evidence>
<name>A0ABW2AZP4_9RHOB</name>
<dbReference type="Gene3D" id="1.25.10.10">
    <property type="entry name" value="Leucine-rich Repeat Variant"/>
    <property type="match status" value="1"/>
</dbReference>
<dbReference type="InterPro" id="IPR011989">
    <property type="entry name" value="ARM-like"/>
</dbReference>
<sequence>MLRDAGMSAFEMFNWRYGVNGMASDNKGTFSILQKTVEQKDPDGFEEALSACFPMQHWDGVCELLAEALVADWHFHHEDIALAIQDLKCACAVEALEQRAASNPDYLEWDENHALARKCTWALADIGSDAAKQALERLSKSDILVVRGFAQKRIDNWHLEISRKGG</sequence>
<evidence type="ECO:0000313" key="2">
    <source>
        <dbReference type="Proteomes" id="UP001596353"/>
    </source>
</evidence>
<proteinExistence type="predicted"/>
<gene>
    <name evidence="1" type="ORF">ACFQFQ_03670</name>
</gene>
<comment type="caution">
    <text evidence="1">The sequence shown here is derived from an EMBL/GenBank/DDBJ whole genome shotgun (WGS) entry which is preliminary data.</text>
</comment>
<accession>A0ABW2AZP4</accession>
<dbReference type="Proteomes" id="UP001596353">
    <property type="component" value="Unassembled WGS sequence"/>
</dbReference>
<keyword evidence="2" id="KW-1185">Reference proteome</keyword>
<evidence type="ECO:0000313" key="1">
    <source>
        <dbReference type="EMBL" id="MFC6758807.1"/>
    </source>
</evidence>
<reference evidence="2" key="1">
    <citation type="journal article" date="2019" name="Int. J. Syst. Evol. Microbiol.">
        <title>The Global Catalogue of Microorganisms (GCM) 10K type strain sequencing project: providing services to taxonomists for standard genome sequencing and annotation.</title>
        <authorList>
            <consortium name="The Broad Institute Genomics Platform"/>
            <consortium name="The Broad Institute Genome Sequencing Center for Infectious Disease"/>
            <person name="Wu L."/>
            <person name="Ma J."/>
        </authorList>
    </citation>
    <scope>NUCLEOTIDE SEQUENCE [LARGE SCALE GENOMIC DNA]</scope>
    <source>
        <strain evidence="2">CCUG 66188</strain>
    </source>
</reference>
<dbReference type="EMBL" id="JBHSWG010000001">
    <property type="protein sequence ID" value="MFC6758807.1"/>
    <property type="molecule type" value="Genomic_DNA"/>
</dbReference>
<protein>
    <recommendedName>
        <fullName evidence="3">HEAT repeat domain-containing protein</fullName>
    </recommendedName>
</protein>